<evidence type="ECO:0000256" key="3">
    <source>
        <dbReference type="RuleBase" id="RU363124"/>
    </source>
</evidence>
<comment type="similarity">
    <text evidence="1 3">Belongs to the Rab GDI family.</text>
</comment>
<organism evidence="4 5">
    <name type="scientific">Opisthorchis felineus</name>
    <dbReference type="NCBI Taxonomy" id="147828"/>
    <lineage>
        <taxon>Eukaryota</taxon>
        <taxon>Metazoa</taxon>
        <taxon>Spiralia</taxon>
        <taxon>Lophotrochozoa</taxon>
        <taxon>Platyhelminthes</taxon>
        <taxon>Trematoda</taxon>
        <taxon>Digenea</taxon>
        <taxon>Opisthorchiida</taxon>
        <taxon>Opisthorchiata</taxon>
        <taxon>Opisthorchiidae</taxon>
        <taxon>Opisthorchis</taxon>
    </lineage>
</organism>
<keyword evidence="5" id="KW-1185">Reference proteome</keyword>
<comment type="function">
    <text evidence="3">Regulates the GDP/GTP exchange reaction of most RAB proteins by inhibiting the dissociation of GDP from them, and the subsequent binding of GTP.</text>
</comment>
<dbReference type="PANTHER" id="PTHR11787:SF8">
    <property type="entry name" value="RAB GDP DISSOCIATION INHIBITOR"/>
    <property type="match status" value="1"/>
</dbReference>
<dbReference type="EMBL" id="SJOL01009849">
    <property type="protein sequence ID" value="TGZ55251.1"/>
    <property type="molecule type" value="Genomic_DNA"/>
</dbReference>
<sequence>MDEKYDVVVLGTGLKECILSGLMSVEGRKVLHMDRNKYYGGASTSLSPLSELFDKFKIKTKDIEKYGRGRDWNVDLIPKFLMANGKLVALLVHTGVTRYLEFKSIDGSYVFHRGKIHKVPSNETEAISTSLLSFFEKRRLASMLKWVVNVNESDPSSYNSVYSGSLNIHRDNIQHTFTKFGVGDSTQNFVGHALCLYADDSYKTQVPALEVIKRMQLYDQSVARFGKSPYVYPLYGLGELPQAFARLSAVYGGTYMLDKQVEHIVYENGKVVGVKAEGEIAQCDAVICDPSYAPDRVKKVGQEYEVTAEKGNILFNRSQKAWHHKTLPRRYILSYLSILHTVVRAICILTHPVQNHKDVSSMQIIIPQSEVGRRNDIYVCCVSSTHNVCPKNFYIALVATTVETSMPEQELQPGLRLLDPIEQIFYSVDDLFERVDDGSTSRVFISNSYDASTHFESTCEDVLALYQKITGHPFDFSKVTKRLNEDDDS</sequence>
<dbReference type="GO" id="GO:0016192">
    <property type="term" value="P:vesicle-mediated transport"/>
    <property type="evidence" value="ECO:0007669"/>
    <property type="project" value="TreeGrafter"/>
</dbReference>
<dbReference type="PRINTS" id="PR00891">
    <property type="entry name" value="RABGDIREP"/>
</dbReference>
<dbReference type="AlphaFoldDB" id="A0A4S2KYT7"/>
<reference evidence="4 5" key="1">
    <citation type="journal article" date="2019" name="BMC Genomics">
        <title>New insights from Opisthorchis felineus genome: update on genomics of the epidemiologically important liver flukes.</title>
        <authorList>
            <person name="Ershov N.I."/>
            <person name="Mordvinov V.A."/>
            <person name="Prokhortchouk E.B."/>
            <person name="Pakharukova M.Y."/>
            <person name="Gunbin K.V."/>
            <person name="Ustyantsev K."/>
            <person name="Genaev M.A."/>
            <person name="Blinov A.G."/>
            <person name="Mazur A."/>
            <person name="Boulygina E."/>
            <person name="Tsygankova S."/>
            <person name="Khrameeva E."/>
            <person name="Chekanov N."/>
            <person name="Fan G."/>
            <person name="Xiao A."/>
            <person name="Zhang H."/>
            <person name="Xu X."/>
            <person name="Yang H."/>
            <person name="Solovyev V."/>
            <person name="Lee S.M."/>
            <person name="Liu X."/>
            <person name="Afonnikov D.A."/>
            <person name="Skryabin K.G."/>
        </authorList>
    </citation>
    <scope>NUCLEOTIDE SEQUENCE [LARGE SCALE GENOMIC DNA]</scope>
    <source>
        <strain evidence="4">AK-0245</strain>
        <tissue evidence="4">Whole organism</tissue>
    </source>
</reference>
<dbReference type="FunFam" id="3.50.50.60:FF:000158">
    <property type="entry name" value="Rab GDP dissociation inhibitor"/>
    <property type="match status" value="1"/>
</dbReference>
<evidence type="ECO:0000313" key="4">
    <source>
        <dbReference type="EMBL" id="TGZ55251.1"/>
    </source>
</evidence>
<dbReference type="Pfam" id="PF00996">
    <property type="entry name" value="GDI"/>
    <property type="match status" value="2"/>
</dbReference>
<dbReference type="Gene3D" id="3.30.519.10">
    <property type="entry name" value="Guanine Nucleotide Dissociation Inhibitor, domain 2"/>
    <property type="match status" value="2"/>
</dbReference>
<dbReference type="SUPFAM" id="SSF51905">
    <property type="entry name" value="FAD/NAD(P)-binding domain"/>
    <property type="match status" value="2"/>
</dbReference>
<dbReference type="Proteomes" id="UP000308267">
    <property type="component" value="Unassembled WGS sequence"/>
</dbReference>
<evidence type="ECO:0000313" key="5">
    <source>
        <dbReference type="Proteomes" id="UP000308267"/>
    </source>
</evidence>
<dbReference type="GO" id="GO:0015031">
    <property type="term" value="P:protein transport"/>
    <property type="evidence" value="ECO:0007669"/>
    <property type="project" value="InterPro"/>
</dbReference>
<dbReference type="GO" id="GO:0005737">
    <property type="term" value="C:cytoplasm"/>
    <property type="evidence" value="ECO:0007669"/>
    <property type="project" value="UniProtKB-SubCell"/>
</dbReference>
<dbReference type="FunFam" id="1.10.405.10:FF:000011">
    <property type="entry name" value="Rab GDP dissociation inhibitor"/>
    <property type="match status" value="1"/>
</dbReference>
<dbReference type="STRING" id="147828.A0A4S2KYT7"/>
<dbReference type="Gene3D" id="3.50.50.60">
    <property type="entry name" value="FAD/NAD(P)-binding domain"/>
    <property type="match status" value="2"/>
</dbReference>
<protein>
    <recommendedName>
        <fullName evidence="3">Rab GDP dissociation inhibitor</fullName>
    </recommendedName>
</protein>
<dbReference type="GO" id="GO:0005093">
    <property type="term" value="F:Rab GDP-dissociation inhibitor activity"/>
    <property type="evidence" value="ECO:0007669"/>
    <property type="project" value="InterPro"/>
</dbReference>
<proteinExistence type="inferred from homology"/>
<accession>A0A4S2KYT7</accession>
<evidence type="ECO:0000256" key="2">
    <source>
        <dbReference type="ARBA" id="ARBA00022468"/>
    </source>
</evidence>
<evidence type="ECO:0000256" key="1">
    <source>
        <dbReference type="ARBA" id="ARBA00005593"/>
    </source>
</evidence>
<name>A0A4S2KYT7_OPIFE</name>
<dbReference type="PRINTS" id="PR00892">
    <property type="entry name" value="RABGDI"/>
</dbReference>
<dbReference type="GO" id="GO:0005096">
    <property type="term" value="F:GTPase activator activity"/>
    <property type="evidence" value="ECO:0007669"/>
    <property type="project" value="UniProtKB-KW"/>
</dbReference>
<dbReference type="FunFam" id="3.50.50.60:FF:000232">
    <property type="entry name" value="Rab GDP dissociation inhibitor"/>
    <property type="match status" value="1"/>
</dbReference>
<comment type="subcellular location">
    <subcellularLocation>
        <location evidence="3">Cytoplasm</location>
    </subcellularLocation>
</comment>
<dbReference type="InterPro" id="IPR018203">
    <property type="entry name" value="GDP_dissociation_inhibitor"/>
</dbReference>
<dbReference type="GO" id="GO:0007264">
    <property type="term" value="P:small GTPase-mediated signal transduction"/>
    <property type="evidence" value="ECO:0007669"/>
    <property type="project" value="InterPro"/>
</dbReference>
<dbReference type="OrthoDB" id="9446342at2759"/>
<dbReference type="InterPro" id="IPR036188">
    <property type="entry name" value="FAD/NAD-bd_sf"/>
</dbReference>
<comment type="caution">
    <text evidence="4">The sequence shown here is derived from an EMBL/GenBank/DDBJ whole genome shotgun (WGS) entry which is preliminary data.</text>
</comment>
<dbReference type="InterPro" id="IPR000806">
    <property type="entry name" value="RabGDI"/>
</dbReference>
<dbReference type="PANTHER" id="PTHR11787">
    <property type="entry name" value="RAB GDP-DISSOCIATION INHIBITOR"/>
    <property type="match status" value="1"/>
</dbReference>
<keyword evidence="3" id="KW-0963">Cytoplasm</keyword>
<keyword evidence="2 3" id="KW-0343">GTPase activation</keyword>
<gene>
    <name evidence="4" type="ORF">CRM22_010435</name>
</gene>